<gene>
    <name evidence="1" type="ORF">KOR34_14610</name>
</gene>
<dbReference type="Gene3D" id="2.40.160.10">
    <property type="entry name" value="Porin"/>
    <property type="match status" value="1"/>
</dbReference>
<dbReference type="Proteomes" id="UP000316714">
    <property type="component" value="Unassembled WGS sequence"/>
</dbReference>
<reference evidence="1 2" key="1">
    <citation type="submission" date="2019-02" db="EMBL/GenBank/DDBJ databases">
        <title>Deep-cultivation of Planctomycetes and their phenomic and genomic characterization uncovers novel biology.</title>
        <authorList>
            <person name="Wiegand S."/>
            <person name="Jogler M."/>
            <person name="Boedeker C."/>
            <person name="Pinto D."/>
            <person name="Vollmers J."/>
            <person name="Rivas-Marin E."/>
            <person name="Kohn T."/>
            <person name="Peeters S.H."/>
            <person name="Heuer A."/>
            <person name="Rast P."/>
            <person name="Oberbeckmann S."/>
            <person name="Bunk B."/>
            <person name="Jeske O."/>
            <person name="Meyerdierks A."/>
            <person name="Storesund J.E."/>
            <person name="Kallscheuer N."/>
            <person name="Luecker S."/>
            <person name="Lage O.M."/>
            <person name="Pohl T."/>
            <person name="Merkel B.J."/>
            <person name="Hornburger P."/>
            <person name="Mueller R.-W."/>
            <person name="Bruemmer F."/>
            <person name="Labrenz M."/>
            <person name="Spormann A.M."/>
            <person name="Op Den Camp H."/>
            <person name="Overmann J."/>
            <person name="Amann R."/>
            <person name="Jetten M.S.M."/>
            <person name="Mascher T."/>
            <person name="Medema M.H."/>
            <person name="Devos D.P."/>
            <person name="Kaster A.-K."/>
            <person name="Ovreas L."/>
            <person name="Rohde M."/>
            <person name="Galperin M.Y."/>
            <person name="Jogler C."/>
        </authorList>
    </citation>
    <scope>NUCLEOTIDE SEQUENCE [LARGE SCALE GENOMIC DNA]</scope>
    <source>
        <strain evidence="1 2">KOR34</strain>
    </source>
</reference>
<sequence length="463" mass="49441">MAAAVAGLAGPRPADAAGAADPAELAREIAALKQRLESLENGELLLANHNSGPAACEDLGCSAGCDGGCGDLCGDGCGDLCGDALYGGCCDCSECAGYDDGYYVRTRDGAFSVRLNGALQTGYFGNWRHDPPAGEDPFEGGFVMRRSTLVVSGTAFSPSLNYFVVLQPINSGGSDQLEEAKVYYGFENGALIQVGRFRDPSFLRELDVPLTNILGVDRSYVHTIFSTGILEGIALNQQTDMLRTFFIVHDGRGSGGPGRGADFTTDNSDIALSGSVDIKLFGEWAQYGDFTSWCDEEWAMFIGAGAYWERGETGDDVPANNLENLTGWTIDWTLEGHGVNAFVSAVGRHGDNPTQPLDQFGFLAQGGVHVVPDAFELFTRYEYIDFDGLTDVGGAAVPVSDSSLSMLSVGFNRYYHRQGAKITCEVMHAFDTVPVADPFIGWLADSPGQDGQTVFRSQLQLAF</sequence>
<proteinExistence type="predicted"/>
<accession>A0A5C5VFT6</accession>
<protein>
    <recommendedName>
        <fullName evidence="3">Phosphate-selective porin O and P</fullName>
    </recommendedName>
</protein>
<comment type="caution">
    <text evidence="1">The sequence shown here is derived from an EMBL/GenBank/DDBJ whole genome shotgun (WGS) entry which is preliminary data.</text>
</comment>
<dbReference type="InterPro" id="IPR023614">
    <property type="entry name" value="Porin_dom_sf"/>
</dbReference>
<evidence type="ECO:0008006" key="3">
    <source>
        <dbReference type="Google" id="ProtNLM"/>
    </source>
</evidence>
<name>A0A5C5VFT6_9BACT</name>
<dbReference type="AlphaFoldDB" id="A0A5C5VFT6"/>
<keyword evidence="2" id="KW-1185">Reference proteome</keyword>
<dbReference type="EMBL" id="SIHJ01000001">
    <property type="protein sequence ID" value="TWT36555.1"/>
    <property type="molecule type" value="Genomic_DNA"/>
</dbReference>
<evidence type="ECO:0000313" key="2">
    <source>
        <dbReference type="Proteomes" id="UP000316714"/>
    </source>
</evidence>
<evidence type="ECO:0000313" key="1">
    <source>
        <dbReference type="EMBL" id="TWT36555.1"/>
    </source>
</evidence>
<organism evidence="1 2">
    <name type="scientific">Posidoniimonas corsicana</name>
    <dbReference type="NCBI Taxonomy" id="1938618"/>
    <lineage>
        <taxon>Bacteria</taxon>
        <taxon>Pseudomonadati</taxon>
        <taxon>Planctomycetota</taxon>
        <taxon>Planctomycetia</taxon>
        <taxon>Pirellulales</taxon>
        <taxon>Lacipirellulaceae</taxon>
        <taxon>Posidoniimonas</taxon>
    </lineage>
</organism>